<dbReference type="OrthoDB" id="8452776at2"/>
<proteinExistence type="predicted"/>
<organism evidence="1 2">
    <name type="scientific">Rhodopila globiformis</name>
    <name type="common">Rhodopseudomonas globiformis</name>
    <dbReference type="NCBI Taxonomy" id="1071"/>
    <lineage>
        <taxon>Bacteria</taxon>
        <taxon>Pseudomonadati</taxon>
        <taxon>Pseudomonadota</taxon>
        <taxon>Alphaproteobacteria</taxon>
        <taxon>Acetobacterales</taxon>
        <taxon>Acetobacteraceae</taxon>
        <taxon>Rhodopila</taxon>
    </lineage>
</organism>
<evidence type="ECO:0000313" key="1">
    <source>
        <dbReference type="EMBL" id="PPQ37434.1"/>
    </source>
</evidence>
<sequence>MIVSNSFQPAERRGRPLGKDVRIGIVDPYIVLYRHTMTIDAVTVLRIVHGRRRITKALLRPRFEPN</sequence>
<dbReference type="InterPro" id="IPR035093">
    <property type="entry name" value="RelE/ParE_toxin_dom_sf"/>
</dbReference>
<name>A0A2S6NMN0_RHOGL</name>
<evidence type="ECO:0000313" key="2">
    <source>
        <dbReference type="Proteomes" id="UP000239724"/>
    </source>
</evidence>
<keyword evidence="2" id="KW-1185">Reference proteome</keyword>
<dbReference type="RefSeq" id="WP_104517465.1">
    <property type="nucleotide sequence ID" value="NZ_NHRY01000048.1"/>
</dbReference>
<dbReference type="EMBL" id="NHRY01000048">
    <property type="protein sequence ID" value="PPQ37434.1"/>
    <property type="molecule type" value="Genomic_DNA"/>
</dbReference>
<dbReference type="AlphaFoldDB" id="A0A2S6NMN0"/>
<dbReference type="Proteomes" id="UP000239724">
    <property type="component" value="Unassembled WGS sequence"/>
</dbReference>
<accession>A0A2S6NMN0</accession>
<comment type="caution">
    <text evidence="1">The sequence shown here is derived from an EMBL/GenBank/DDBJ whole genome shotgun (WGS) entry which is preliminary data.</text>
</comment>
<protein>
    <recommendedName>
        <fullName evidence="3">Type II toxin-antitoxin system RelE/ParE family toxin</fullName>
    </recommendedName>
</protein>
<dbReference type="Gene3D" id="3.30.2310.20">
    <property type="entry name" value="RelE-like"/>
    <property type="match status" value="1"/>
</dbReference>
<gene>
    <name evidence="1" type="ORF">CCS01_03560</name>
</gene>
<evidence type="ECO:0008006" key="3">
    <source>
        <dbReference type="Google" id="ProtNLM"/>
    </source>
</evidence>
<reference evidence="1 2" key="1">
    <citation type="journal article" date="2018" name="Arch. Microbiol.">
        <title>New insights into the metabolic potential of the phototrophic purple bacterium Rhodopila globiformis DSM 161(T) from its draft genome sequence and evidence for a vanadium-dependent nitrogenase.</title>
        <authorList>
            <person name="Imhoff J.F."/>
            <person name="Rahn T."/>
            <person name="Kunzel S."/>
            <person name="Neulinger S.C."/>
        </authorList>
    </citation>
    <scope>NUCLEOTIDE SEQUENCE [LARGE SCALE GENOMIC DNA]</scope>
    <source>
        <strain evidence="1 2">DSM 161</strain>
    </source>
</reference>